<keyword evidence="4" id="KW-1185">Reference proteome</keyword>
<reference evidence="3" key="1">
    <citation type="submission" date="2020-08" db="EMBL/GenBank/DDBJ databases">
        <title>Multicomponent nature underlies the extraordinary mechanical properties of spider dragline silk.</title>
        <authorList>
            <person name="Kono N."/>
            <person name="Nakamura H."/>
            <person name="Mori M."/>
            <person name="Yoshida Y."/>
            <person name="Ohtoshi R."/>
            <person name="Malay A.D."/>
            <person name="Moran D.A.P."/>
            <person name="Tomita M."/>
            <person name="Numata K."/>
            <person name="Arakawa K."/>
        </authorList>
    </citation>
    <scope>NUCLEOTIDE SEQUENCE</scope>
</reference>
<name>A0A8X6MF34_9ARAC</name>
<dbReference type="EMBL" id="BMAV01026722">
    <property type="protein sequence ID" value="GFS52763.1"/>
    <property type="molecule type" value="Genomic_DNA"/>
</dbReference>
<accession>A0A8X6MF34</accession>
<protein>
    <submittedName>
        <fullName evidence="3">Uncharacterized protein</fullName>
    </submittedName>
</protein>
<feature type="chain" id="PRO_5036453127" evidence="2">
    <location>
        <begin position="24"/>
        <end position="608"/>
    </location>
</feature>
<keyword evidence="2" id="KW-0732">Signal</keyword>
<evidence type="ECO:0000256" key="2">
    <source>
        <dbReference type="SAM" id="SignalP"/>
    </source>
</evidence>
<feature type="region of interest" description="Disordered" evidence="1">
    <location>
        <begin position="462"/>
        <end position="481"/>
    </location>
</feature>
<dbReference type="AlphaFoldDB" id="A0A8X6MF34"/>
<evidence type="ECO:0000256" key="1">
    <source>
        <dbReference type="SAM" id="MobiDB-lite"/>
    </source>
</evidence>
<sequence>MAQFRSFAMVLWCWGFLSLTPDGQILDRKNSYTFQYDLFEEGTVKNGTLRKEPFHDVYMIKGPEGEIQRVHYAMDDLGVRANIFSNRVQSSPDFNISSIPFGYKFRDLLRKSFQSHEEKTTDDIKLENRNFYLPSIANLNSSQTSTSFLPHNRAFSQDNKSFGLQTLPQTFPLPSEQHESKTQFLSKLMDSSSSNVTAFPLQDHFENDVSNVSAVPLNSTSNFLEITTMKTDVYYTNETTVIDEFMSTASSTDASQRNSQAQLALIGYEDGDFFFTEKPNSLDSVNESVSSTAATTISPHVLNSLSENNSLIYDAVYQNLSFPQDERFSEFLNSTVEESSQMQNTIFESISQNANNTAVVEFLKPELVNSEIGTNIAKIQDSDEIKLNNKPREIEEILLVSPENDSLINLQSNELSNYSLADSLQSNNLSVMQNILENLNVTGKDSDNSTNLENEIIPVMNDTHGEHTPQESSDKETTNFNNNSTNILYSINKSMITEPAFDENHIEQRKATTISHGDQYDLSNSEDSEDFLLSMSNNSDRQNMTKYDSSYTNKEKLYYSEYQNTQMGNNAFLKLWRGKTGVKIEPFGVNGSYKMIPMYQRSEKYILQ</sequence>
<gene>
    <name evidence="3" type="primary">NCL1_13145</name>
    <name evidence="3" type="ORF">TNIN_419971</name>
</gene>
<evidence type="ECO:0000313" key="3">
    <source>
        <dbReference type="EMBL" id="GFS52763.1"/>
    </source>
</evidence>
<organism evidence="3 4">
    <name type="scientific">Trichonephila inaurata madagascariensis</name>
    <dbReference type="NCBI Taxonomy" id="2747483"/>
    <lineage>
        <taxon>Eukaryota</taxon>
        <taxon>Metazoa</taxon>
        <taxon>Ecdysozoa</taxon>
        <taxon>Arthropoda</taxon>
        <taxon>Chelicerata</taxon>
        <taxon>Arachnida</taxon>
        <taxon>Araneae</taxon>
        <taxon>Araneomorphae</taxon>
        <taxon>Entelegynae</taxon>
        <taxon>Araneoidea</taxon>
        <taxon>Nephilidae</taxon>
        <taxon>Trichonephila</taxon>
        <taxon>Trichonephila inaurata</taxon>
    </lineage>
</organism>
<dbReference type="Proteomes" id="UP000886998">
    <property type="component" value="Unassembled WGS sequence"/>
</dbReference>
<feature type="signal peptide" evidence="2">
    <location>
        <begin position="1"/>
        <end position="23"/>
    </location>
</feature>
<comment type="caution">
    <text evidence="3">The sequence shown here is derived from an EMBL/GenBank/DDBJ whole genome shotgun (WGS) entry which is preliminary data.</text>
</comment>
<dbReference type="OrthoDB" id="6437938at2759"/>
<proteinExistence type="predicted"/>
<evidence type="ECO:0000313" key="4">
    <source>
        <dbReference type="Proteomes" id="UP000886998"/>
    </source>
</evidence>
<feature type="compositionally biased region" description="Basic and acidic residues" evidence="1">
    <location>
        <begin position="463"/>
        <end position="477"/>
    </location>
</feature>